<proteinExistence type="predicted"/>
<keyword evidence="2" id="KW-1185">Reference proteome</keyword>
<reference evidence="1 2" key="1">
    <citation type="submission" date="2018-08" db="EMBL/GenBank/DDBJ databases">
        <title>Genomic Encyclopedia of Archaeal and Bacterial Type Strains, Phase II (KMG-II): from individual species to whole genera.</title>
        <authorList>
            <person name="Goeker M."/>
        </authorList>
    </citation>
    <scope>NUCLEOTIDE SEQUENCE [LARGE SCALE GENOMIC DNA]</scope>
    <source>
        <strain evidence="1 2">DSM 45791</strain>
    </source>
</reference>
<gene>
    <name evidence="1" type="ORF">BCF44_107428</name>
</gene>
<name>A0A3E0HJR4_9PSEU</name>
<evidence type="ECO:0000313" key="1">
    <source>
        <dbReference type="EMBL" id="REH46295.1"/>
    </source>
</evidence>
<dbReference type="Proteomes" id="UP000256269">
    <property type="component" value="Unassembled WGS sequence"/>
</dbReference>
<dbReference type="AlphaFoldDB" id="A0A3E0HJR4"/>
<comment type="caution">
    <text evidence="1">The sequence shown here is derived from an EMBL/GenBank/DDBJ whole genome shotgun (WGS) entry which is preliminary data.</text>
</comment>
<organism evidence="1 2">
    <name type="scientific">Kutzneria buriramensis</name>
    <dbReference type="NCBI Taxonomy" id="1045776"/>
    <lineage>
        <taxon>Bacteria</taxon>
        <taxon>Bacillati</taxon>
        <taxon>Actinomycetota</taxon>
        <taxon>Actinomycetes</taxon>
        <taxon>Pseudonocardiales</taxon>
        <taxon>Pseudonocardiaceae</taxon>
        <taxon>Kutzneria</taxon>
    </lineage>
</organism>
<sequence>MPTGYCSDGTWVWPDATLYYLERHGLAPDPEFRVHIKRAGAPPATLSRLQRHVALDALLDRQPRLDFPR</sequence>
<protein>
    <submittedName>
        <fullName evidence="1">Uncharacterized protein</fullName>
    </submittedName>
</protein>
<dbReference type="RefSeq" id="WP_116176400.1">
    <property type="nucleotide sequence ID" value="NZ_CP144375.1"/>
</dbReference>
<evidence type="ECO:0000313" key="2">
    <source>
        <dbReference type="Proteomes" id="UP000256269"/>
    </source>
</evidence>
<accession>A0A3E0HJR4</accession>
<dbReference type="EMBL" id="QUNO01000007">
    <property type="protein sequence ID" value="REH46295.1"/>
    <property type="molecule type" value="Genomic_DNA"/>
</dbReference>
<dbReference type="OrthoDB" id="275232at2"/>